<reference evidence="2" key="2">
    <citation type="submission" date="2020-09" db="EMBL/GenBank/DDBJ databases">
        <authorList>
            <person name="Sun Q."/>
            <person name="Kim S."/>
        </authorList>
    </citation>
    <scope>NUCLEOTIDE SEQUENCE</scope>
    <source>
        <strain evidence="2">KCTC 23430</strain>
    </source>
</reference>
<dbReference type="AlphaFoldDB" id="A0A919CLS0"/>
<proteinExistence type="predicted"/>
<dbReference type="EMBL" id="BMYM01000002">
    <property type="protein sequence ID" value="GHD37231.1"/>
    <property type="molecule type" value="Genomic_DNA"/>
</dbReference>
<reference evidence="2" key="1">
    <citation type="journal article" date="2014" name="Int. J. Syst. Evol. Microbiol.">
        <title>Complete genome sequence of Corynebacterium casei LMG S-19264T (=DSM 44701T), isolated from a smear-ripened cheese.</title>
        <authorList>
            <consortium name="US DOE Joint Genome Institute (JGI-PGF)"/>
            <person name="Walter F."/>
            <person name="Albersmeier A."/>
            <person name="Kalinowski J."/>
            <person name="Ruckert C."/>
        </authorList>
    </citation>
    <scope>NUCLEOTIDE SEQUENCE</scope>
    <source>
        <strain evidence="2">KCTC 23430</strain>
    </source>
</reference>
<comment type="caution">
    <text evidence="2">The sequence shown here is derived from an EMBL/GenBank/DDBJ whole genome shotgun (WGS) entry which is preliminary data.</text>
</comment>
<name>A0A919CLS0_9GAMM</name>
<organism evidence="2 3">
    <name type="scientific">Parahalioglobus pacificus</name>
    <dbReference type="NCBI Taxonomy" id="930806"/>
    <lineage>
        <taxon>Bacteria</taxon>
        <taxon>Pseudomonadati</taxon>
        <taxon>Pseudomonadota</taxon>
        <taxon>Gammaproteobacteria</taxon>
        <taxon>Cellvibrionales</taxon>
        <taxon>Halieaceae</taxon>
        <taxon>Parahalioglobus</taxon>
    </lineage>
</organism>
<keyword evidence="1" id="KW-0732">Signal</keyword>
<dbReference type="Proteomes" id="UP000644693">
    <property type="component" value="Unassembled WGS sequence"/>
</dbReference>
<gene>
    <name evidence="2" type="ORF">GCM10007053_26550</name>
</gene>
<feature type="signal peptide" evidence="1">
    <location>
        <begin position="1"/>
        <end position="25"/>
    </location>
</feature>
<evidence type="ECO:0000256" key="1">
    <source>
        <dbReference type="SAM" id="SignalP"/>
    </source>
</evidence>
<feature type="chain" id="PRO_5037931496" evidence="1">
    <location>
        <begin position="26"/>
        <end position="265"/>
    </location>
</feature>
<evidence type="ECO:0000313" key="3">
    <source>
        <dbReference type="Proteomes" id="UP000644693"/>
    </source>
</evidence>
<evidence type="ECO:0000313" key="2">
    <source>
        <dbReference type="EMBL" id="GHD37231.1"/>
    </source>
</evidence>
<sequence length="265" mass="29481">MNSWKHFRAVAFGLAAILVAAQVKADGAIGEHVNNMKAHLDDYSEEVSWMIGKIDEMVDTYAESGVEAAQPDNVVEYWEAVDFHSAIETNYIPLYASIWQGLFAVKGAIEEEQPVEQVRAVKSDLDAVLWQSLGAVKVAAEYQARGMLPPVANTEAANPVETVDIIKRELHRVVAKYAEKLSDDAIEIVQQTYLTRFEGIEGDLISLDAALVEDLEIDFNVKLPKAIQDEKSIDEVREVVELMQSKLDRCRSLLADAEANRSDVF</sequence>
<protein>
    <submittedName>
        <fullName evidence="2">Uncharacterized protein</fullName>
    </submittedName>
</protein>
<dbReference type="RefSeq" id="WP_189478255.1">
    <property type="nucleotide sequence ID" value="NZ_BMYM01000002.1"/>
</dbReference>
<accession>A0A919CLS0</accession>
<keyword evidence="3" id="KW-1185">Reference proteome</keyword>